<comment type="subcellular location">
    <subcellularLocation>
        <location evidence="4">Nucleus</location>
    </subcellularLocation>
</comment>
<dbReference type="AlphaFoldDB" id="A0A4D6MDF9"/>
<dbReference type="PANTHER" id="PTHR11514">
    <property type="entry name" value="MYC"/>
    <property type="match status" value="1"/>
</dbReference>
<dbReference type="GO" id="GO:0000976">
    <property type="term" value="F:transcription cis-regulatory region binding"/>
    <property type="evidence" value="ECO:0007669"/>
    <property type="project" value="TreeGrafter"/>
</dbReference>
<dbReference type="GO" id="GO:0005634">
    <property type="term" value="C:nucleus"/>
    <property type="evidence" value="ECO:0007669"/>
    <property type="project" value="UniProtKB-SubCell"/>
</dbReference>
<accession>A0A4D6MDF9</accession>
<evidence type="ECO:0000256" key="3">
    <source>
        <dbReference type="ARBA" id="ARBA00023242"/>
    </source>
</evidence>
<dbReference type="EMBL" id="CP039351">
    <property type="protein sequence ID" value="QCD99395.1"/>
    <property type="molecule type" value="Genomic_DNA"/>
</dbReference>
<keyword evidence="3 4" id="KW-0539">Nucleus</keyword>
<protein>
    <recommendedName>
        <fullName evidence="4">Transcription factor</fullName>
        <shortName evidence="4">bHLH transcription factor</shortName>
    </recommendedName>
    <alternativeName>
        <fullName evidence="4">Basic helix-loop-helix protein</fullName>
    </alternativeName>
</protein>
<sequence length="202" mass="23384">MEASRLVTVESTASRISRLLRKSHFLPNRSPLQQWFETLLEGAKERSEKQKSRGKKENCIDWKTDEKILQKEFKYSRIQDQDVTDTEWFFFLSIAHDFVNSSGLLGQAFFNSNPVWATRPNLLSEPACQRARRLHEFGLQTMVCISCPNGVVELASIDVVLPNPDLMIKVRDLIIFNGPLSDLTSAEIIQPRFWYSHVVRIW</sequence>
<dbReference type="InterPro" id="IPR045084">
    <property type="entry name" value="AIB/MYC-like"/>
</dbReference>
<evidence type="ECO:0000259" key="5">
    <source>
        <dbReference type="Pfam" id="PF14215"/>
    </source>
</evidence>
<dbReference type="InterPro" id="IPR025610">
    <property type="entry name" value="MYC/MYB_N"/>
</dbReference>
<dbReference type="PANTHER" id="PTHR11514:SF43">
    <property type="entry name" value="TRANSCRIPTION FACTOR MYC2"/>
    <property type="match status" value="1"/>
</dbReference>
<evidence type="ECO:0000256" key="2">
    <source>
        <dbReference type="ARBA" id="ARBA00023163"/>
    </source>
</evidence>
<evidence type="ECO:0000256" key="4">
    <source>
        <dbReference type="RuleBase" id="RU369104"/>
    </source>
</evidence>
<keyword evidence="1 4" id="KW-0805">Transcription regulation</keyword>
<proteinExistence type="predicted"/>
<reference evidence="6 7" key="1">
    <citation type="submission" date="2019-04" db="EMBL/GenBank/DDBJ databases">
        <title>An improved genome assembly and genetic linkage map for asparagus bean, Vigna unguiculata ssp. sesquipedialis.</title>
        <authorList>
            <person name="Xia Q."/>
            <person name="Zhang R."/>
            <person name="Dong Y."/>
        </authorList>
    </citation>
    <scope>NUCLEOTIDE SEQUENCE [LARGE SCALE GENOMIC DNA]</scope>
    <source>
        <tissue evidence="6">Leaf</tissue>
    </source>
</reference>
<keyword evidence="7" id="KW-1185">Reference proteome</keyword>
<keyword evidence="2 4" id="KW-0804">Transcription</keyword>
<dbReference type="GO" id="GO:0003700">
    <property type="term" value="F:DNA-binding transcription factor activity"/>
    <property type="evidence" value="ECO:0007669"/>
    <property type="project" value="InterPro"/>
</dbReference>
<name>A0A4D6MDF9_VIGUN</name>
<dbReference type="Pfam" id="PF14215">
    <property type="entry name" value="bHLH-MYC_N"/>
    <property type="match status" value="1"/>
</dbReference>
<gene>
    <name evidence="6" type="ORF">DEO72_LG7g676</name>
</gene>
<evidence type="ECO:0000313" key="6">
    <source>
        <dbReference type="EMBL" id="QCD99395.1"/>
    </source>
</evidence>
<dbReference type="Proteomes" id="UP000501690">
    <property type="component" value="Linkage Group LG7"/>
</dbReference>
<feature type="domain" description="Transcription factor MYC/MYB N-terminal" evidence="5">
    <location>
        <begin position="35"/>
        <end position="173"/>
    </location>
</feature>
<evidence type="ECO:0000313" key="7">
    <source>
        <dbReference type="Proteomes" id="UP000501690"/>
    </source>
</evidence>
<evidence type="ECO:0000256" key="1">
    <source>
        <dbReference type="ARBA" id="ARBA00023015"/>
    </source>
</evidence>
<organism evidence="6 7">
    <name type="scientific">Vigna unguiculata</name>
    <name type="common">Cowpea</name>
    <dbReference type="NCBI Taxonomy" id="3917"/>
    <lineage>
        <taxon>Eukaryota</taxon>
        <taxon>Viridiplantae</taxon>
        <taxon>Streptophyta</taxon>
        <taxon>Embryophyta</taxon>
        <taxon>Tracheophyta</taxon>
        <taxon>Spermatophyta</taxon>
        <taxon>Magnoliopsida</taxon>
        <taxon>eudicotyledons</taxon>
        <taxon>Gunneridae</taxon>
        <taxon>Pentapetalae</taxon>
        <taxon>rosids</taxon>
        <taxon>fabids</taxon>
        <taxon>Fabales</taxon>
        <taxon>Fabaceae</taxon>
        <taxon>Papilionoideae</taxon>
        <taxon>50 kb inversion clade</taxon>
        <taxon>NPAAA clade</taxon>
        <taxon>indigoferoid/millettioid clade</taxon>
        <taxon>Phaseoleae</taxon>
        <taxon>Vigna</taxon>
    </lineage>
</organism>